<organism evidence="2 3">
    <name type="scientific">Channa striata</name>
    <name type="common">Snakehead murrel</name>
    <name type="synonym">Ophicephalus striatus</name>
    <dbReference type="NCBI Taxonomy" id="64152"/>
    <lineage>
        <taxon>Eukaryota</taxon>
        <taxon>Metazoa</taxon>
        <taxon>Chordata</taxon>
        <taxon>Craniata</taxon>
        <taxon>Vertebrata</taxon>
        <taxon>Euteleostomi</taxon>
        <taxon>Actinopterygii</taxon>
        <taxon>Neopterygii</taxon>
        <taxon>Teleostei</taxon>
        <taxon>Neoteleostei</taxon>
        <taxon>Acanthomorphata</taxon>
        <taxon>Anabantaria</taxon>
        <taxon>Anabantiformes</taxon>
        <taxon>Channoidei</taxon>
        <taxon>Channidae</taxon>
        <taxon>Channa</taxon>
    </lineage>
</organism>
<comment type="caution">
    <text evidence="2">The sequence shown here is derived from an EMBL/GenBank/DDBJ whole genome shotgun (WGS) entry which is preliminary data.</text>
</comment>
<dbReference type="Proteomes" id="UP001187415">
    <property type="component" value="Unassembled WGS sequence"/>
</dbReference>
<name>A0AA88SR74_CHASR</name>
<evidence type="ECO:0000313" key="2">
    <source>
        <dbReference type="EMBL" id="KAK2840256.1"/>
    </source>
</evidence>
<sequence length="109" mass="12357">MNVHCESRHTSAPAYRSAQPSGRLLQADQSEQGGLGVTEADAETHRDTARRANQRPPLRAARAQGKTDRDLSEELSQVFLWIFRRFCFHAEDVHAHERVTHKVIQVLSL</sequence>
<evidence type="ECO:0000256" key="1">
    <source>
        <dbReference type="SAM" id="MobiDB-lite"/>
    </source>
</evidence>
<accession>A0AA88SR74</accession>
<dbReference type="EMBL" id="JAUPFM010000010">
    <property type="protein sequence ID" value="KAK2840256.1"/>
    <property type="molecule type" value="Genomic_DNA"/>
</dbReference>
<proteinExistence type="predicted"/>
<protein>
    <submittedName>
        <fullName evidence="2">Uncharacterized protein</fullName>
    </submittedName>
</protein>
<evidence type="ECO:0000313" key="3">
    <source>
        <dbReference type="Proteomes" id="UP001187415"/>
    </source>
</evidence>
<dbReference type="AlphaFoldDB" id="A0AA88SR74"/>
<feature type="region of interest" description="Disordered" evidence="1">
    <location>
        <begin position="1"/>
        <end position="71"/>
    </location>
</feature>
<reference evidence="2" key="1">
    <citation type="submission" date="2023-07" db="EMBL/GenBank/DDBJ databases">
        <title>Chromosome-level Genome Assembly of Striped Snakehead (Channa striata).</title>
        <authorList>
            <person name="Liu H."/>
        </authorList>
    </citation>
    <scope>NUCLEOTIDE SEQUENCE</scope>
    <source>
        <strain evidence="2">Gz</strain>
        <tissue evidence="2">Muscle</tissue>
    </source>
</reference>
<keyword evidence="3" id="KW-1185">Reference proteome</keyword>
<gene>
    <name evidence="2" type="ORF">Q5P01_013996</name>
</gene>